<organism evidence="12 13">
    <name type="scientific">Pedobacter gandavensis</name>
    <dbReference type="NCBI Taxonomy" id="2679963"/>
    <lineage>
        <taxon>Bacteria</taxon>
        <taxon>Pseudomonadati</taxon>
        <taxon>Bacteroidota</taxon>
        <taxon>Sphingobacteriia</taxon>
        <taxon>Sphingobacteriales</taxon>
        <taxon>Sphingobacteriaceae</taxon>
        <taxon>Pedobacter</taxon>
    </lineage>
</organism>
<keyword evidence="13" id="KW-1185">Reference proteome</keyword>
<comment type="subcellular location">
    <subcellularLocation>
        <location evidence="1 8">Cell outer membrane</location>
        <topology evidence="1 8">Multi-pass membrane protein</topology>
    </subcellularLocation>
</comment>
<dbReference type="Gene3D" id="2.170.130.10">
    <property type="entry name" value="TonB-dependent receptor, plug domain"/>
    <property type="match status" value="1"/>
</dbReference>
<evidence type="ECO:0000256" key="3">
    <source>
        <dbReference type="ARBA" id="ARBA00022452"/>
    </source>
</evidence>
<dbReference type="PANTHER" id="PTHR40980">
    <property type="entry name" value="PLUG DOMAIN-CONTAINING PROTEIN"/>
    <property type="match status" value="1"/>
</dbReference>
<dbReference type="InterPro" id="IPR039426">
    <property type="entry name" value="TonB-dep_rcpt-like"/>
</dbReference>
<evidence type="ECO:0000313" key="12">
    <source>
        <dbReference type="EMBL" id="MBB2148077.1"/>
    </source>
</evidence>
<dbReference type="PANTHER" id="PTHR40980:SF4">
    <property type="entry name" value="TONB-DEPENDENT RECEPTOR-LIKE BETA-BARREL DOMAIN-CONTAINING PROTEIN"/>
    <property type="match status" value="1"/>
</dbReference>
<keyword evidence="6 8" id="KW-0472">Membrane</keyword>
<dbReference type="InterPro" id="IPR036942">
    <property type="entry name" value="Beta-barrel_TonB_sf"/>
</dbReference>
<sequence length="919" mass="103592">MQRPLLVFLFFFTFCFSVRSQTLYSIKGVVLDAENKEQLIGATVSIEAINRNTQAGLDGSYSLANLKSGTYKLRCRFLGNQTKDTTIVLNGHIRLNFLLKNTAAVLNNVEIAGKTNRETDASVRKHEQNADNVVNLISARAIQLSPDITVANVIQRVSGVSLERSGNGEGRYAIIRGMDKRYNYTLINGIKVPSPDNKNRYVPLDIFPSDLVERIEISKTLTPDMEGDAIGGVVNMVMKNAPEHQYLNASISTGANQHVFNHGFNAFPVNAINRKSPYEINGPSYLAKPEDFTRDNLNYTGKSFRPNLLANLSIGNRFLGQKLGVMLGGSYQNTYRSYTNIFVPGDQYLDQANAPGVLLIKHASSRDYSTQVTRIGLNAKVDYRFNDKNKISAYAFHAILDDAQARLTRDSIQTPPREGYGTAQVSYFGRSKYQHQSITNTTIDGQHTLIPGLKFNWIGAYSIAKSNIPDLAEYGYDTGFYADGTNPNPYQHPNKAVDYHRIWENNSDKDLSGYANLAYTNKLMNIPFTLTGGAMYRNKKRNNLYQDYLLKTVPNNDGTFQEWTNIYDFKWSVSNPDGSPENANTYRATEDVTAGFGMLKFKLNKFETLLGLRVENTKQHYDNDLPVTQAGKTGDKSYSDLLPSINIKYILNQKTNLRLSYFASINRPSFYELVPAPRKGDEYNETGNPELKHATADNFDIRYELFPKSNEQILIGAFYKKIHNPIEFGFINDKFDTYAPQNFGDATNFGFELVYEKYIRNFGFRANYTYTNSAITTTKFQTINKQIVAPLQKRPLQGQSKNIANAALLYKSVKQGIDVQLAWQYTGERIAVVSPYYELDQWQKGASTFDFSAEKRFKNHLAVFVKVQNLLNTPDEMYIKQPPTGNAAPVSYQTVGSNQTLASKSSYGQNYQLGLRYTL</sequence>
<proteinExistence type="inferred from homology"/>
<keyword evidence="4 8" id="KW-0812">Transmembrane</keyword>
<dbReference type="InterPro" id="IPR012910">
    <property type="entry name" value="Plug_dom"/>
</dbReference>
<dbReference type="Pfam" id="PF00593">
    <property type="entry name" value="TonB_dep_Rec_b-barrel"/>
    <property type="match status" value="1"/>
</dbReference>
<name>A0ABR6ESP8_9SPHI</name>
<evidence type="ECO:0000259" key="10">
    <source>
        <dbReference type="Pfam" id="PF00593"/>
    </source>
</evidence>
<evidence type="ECO:0000256" key="1">
    <source>
        <dbReference type="ARBA" id="ARBA00004571"/>
    </source>
</evidence>
<dbReference type="InterPro" id="IPR008969">
    <property type="entry name" value="CarboxyPept-like_regulatory"/>
</dbReference>
<dbReference type="Pfam" id="PF13715">
    <property type="entry name" value="CarbopepD_reg_2"/>
    <property type="match status" value="1"/>
</dbReference>
<dbReference type="RefSeq" id="WP_182953638.1">
    <property type="nucleotide sequence ID" value="NZ_WNXC01000001.1"/>
</dbReference>
<dbReference type="PROSITE" id="PS52016">
    <property type="entry name" value="TONB_DEPENDENT_REC_3"/>
    <property type="match status" value="1"/>
</dbReference>
<keyword evidence="7 8" id="KW-0998">Cell outer membrane</keyword>
<dbReference type="SUPFAM" id="SSF49464">
    <property type="entry name" value="Carboxypeptidase regulatory domain-like"/>
    <property type="match status" value="1"/>
</dbReference>
<dbReference type="Proteomes" id="UP000636110">
    <property type="component" value="Unassembled WGS sequence"/>
</dbReference>
<comment type="similarity">
    <text evidence="8 9">Belongs to the TonB-dependent receptor family.</text>
</comment>
<accession>A0ABR6ESP8</accession>
<comment type="caution">
    <text evidence="12">The sequence shown here is derived from an EMBL/GenBank/DDBJ whole genome shotgun (WGS) entry which is preliminary data.</text>
</comment>
<reference evidence="12 13" key="1">
    <citation type="submission" date="2019-11" db="EMBL/GenBank/DDBJ databases">
        <title>Description of Pedobacter sp. LMG 31462T.</title>
        <authorList>
            <person name="Carlier A."/>
            <person name="Qi S."/>
            <person name="Vandamme P."/>
        </authorList>
    </citation>
    <scope>NUCLEOTIDE SEQUENCE [LARGE SCALE GENOMIC DNA]</scope>
    <source>
        <strain evidence="12 13">LMG 31462</strain>
    </source>
</reference>
<dbReference type="EMBL" id="WNXC01000001">
    <property type="protein sequence ID" value="MBB2148077.1"/>
    <property type="molecule type" value="Genomic_DNA"/>
</dbReference>
<dbReference type="CDD" id="cd01347">
    <property type="entry name" value="ligand_gated_channel"/>
    <property type="match status" value="1"/>
</dbReference>
<feature type="domain" description="TonB-dependent receptor-like beta-barrel" evidence="10">
    <location>
        <begin position="426"/>
        <end position="870"/>
    </location>
</feature>
<evidence type="ECO:0000256" key="4">
    <source>
        <dbReference type="ARBA" id="ARBA00022692"/>
    </source>
</evidence>
<evidence type="ECO:0000313" key="13">
    <source>
        <dbReference type="Proteomes" id="UP000636110"/>
    </source>
</evidence>
<evidence type="ECO:0000256" key="6">
    <source>
        <dbReference type="ARBA" id="ARBA00023136"/>
    </source>
</evidence>
<gene>
    <name evidence="12" type="ORF">GM920_04035</name>
</gene>
<keyword evidence="5 9" id="KW-0798">TonB box</keyword>
<evidence type="ECO:0000256" key="9">
    <source>
        <dbReference type="RuleBase" id="RU003357"/>
    </source>
</evidence>
<evidence type="ECO:0000259" key="11">
    <source>
        <dbReference type="Pfam" id="PF07715"/>
    </source>
</evidence>
<dbReference type="Pfam" id="PF07715">
    <property type="entry name" value="Plug"/>
    <property type="match status" value="1"/>
</dbReference>
<keyword evidence="3 8" id="KW-1134">Transmembrane beta strand</keyword>
<evidence type="ECO:0000256" key="5">
    <source>
        <dbReference type="ARBA" id="ARBA00023077"/>
    </source>
</evidence>
<dbReference type="InterPro" id="IPR037066">
    <property type="entry name" value="Plug_dom_sf"/>
</dbReference>
<dbReference type="SUPFAM" id="SSF56935">
    <property type="entry name" value="Porins"/>
    <property type="match status" value="1"/>
</dbReference>
<dbReference type="InterPro" id="IPR000531">
    <property type="entry name" value="Beta-barrel_TonB"/>
</dbReference>
<evidence type="ECO:0000256" key="2">
    <source>
        <dbReference type="ARBA" id="ARBA00022448"/>
    </source>
</evidence>
<evidence type="ECO:0000256" key="7">
    <source>
        <dbReference type="ARBA" id="ARBA00023237"/>
    </source>
</evidence>
<dbReference type="Gene3D" id="2.40.170.20">
    <property type="entry name" value="TonB-dependent receptor, beta-barrel domain"/>
    <property type="match status" value="1"/>
</dbReference>
<protein>
    <submittedName>
        <fullName evidence="12">Outer membrane beta-barrel protein</fullName>
    </submittedName>
</protein>
<feature type="domain" description="TonB-dependent receptor plug" evidence="11">
    <location>
        <begin position="129"/>
        <end position="233"/>
    </location>
</feature>
<evidence type="ECO:0000256" key="8">
    <source>
        <dbReference type="PROSITE-ProRule" id="PRU01360"/>
    </source>
</evidence>
<dbReference type="Gene3D" id="2.60.40.1120">
    <property type="entry name" value="Carboxypeptidase-like, regulatory domain"/>
    <property type="match status" value="1"/>
</dbReference>
<keyword evidence="2 8" id="KW-0813">Transport</keyword>